<reference evidence="3 4" key="1">
    <citation type="submission" date="2019-07" db="EMBL/GenBank/DDBJ databases">
        <title>Caenimonas sedimenti sp. nov., isolated from activated sludge.</title>
        <authorList>
            <person name="Xu J."/>
        </authorList>
    </citation>
    <scope>NUCLEOTIDE SEQUENCE [LARGE SCALE GENOMIC DNA]</scope>
    <source>
        <strain evidence="3 4">HX-9-20</strain>
    </source>
</reference>
<accession>A0A562ZRZ3</accession>
<dbReference type="AlphaFoldDB" id="A0A562ZRZ3"/>
<name>A0A562ZRZ3_9BURK</name>
<organism evidence="3 4">
    <name type="scientific">Caenimonas sedimenti</name>
    <dbReference type="NCBI Taxonomy" id="2596921"/>
    <lineage>
        <taxon>Bacteria</taxon>
        <taxon>Pseudomonadati</taxon>
        <taxon>Pseudomonadota</taxon>
        <taxon>Betaproteobacteria</taxon>
        <taxon>Burkholderiales</taxon>
        <taxon>Comamonadaceae</taxon>
        <taxon>Caenimonas</taxon>
    </lineage>
</organism>
<proteinExistence type="predicted"/>
<gene>
    <name evidence="3" type="ORF">FN976_12270</name>
</gene>
<dbReference type="Proteomes" id="UP000318199">
    <property type="component" value="Unassembled WGS sequence"/>
</dbReference>
<comment type="caution">
    <text evidence="3">The sequence shown here is derived from an EMBL/GenBank/DDBJ whole genome shotgun (WGS) entry which is preliminary data.</text>
</comment>
<keyword evidence="4" id="KW-1185">Reference proteome</keyword>
<feature type="compositionally biased region" description="Polar residues" evidence="1">
    <location>
        <begin position="106"/>
        <end position="115"/>
    </location>
</feature>
<dbReference type="EMBL" id="VOBQ01000009">
    <property type="protein sequence ID" value="TWO71088.1"/>
    <property type="molecule type" value="Genomic_DNA"/>
</dbReference>
<feature type="signal peptide" evidence="2">
    <location>
        <begin position="1"/>
        <end position="24"/>
    </location>
</feature>
<evidence type="ECO:0000313" key="4">
    <source>
        <dbReference type="Proteomes" id="UP000318199"/>
    </source>
</evidence>
<feature type="region of interest" description="Disordered" evidence="1">
    <location>
        <begin position="106"/>
        <end position="125"/>
    </location>
</feature>
<sequence length="160" mass="16465">MNRTTITRALLAAGVLATAGLAQAQTTDVPMQAGEASTFSGGVPNAATTNSPYEDSGILARSYTYSVAPPVTYSVAPSTTYIMGAAPVYTSPYPLTADRTHDTYQQGSASATTNVPGRAGEASTMTGGVPNASTNNFASGGTTILHGPLYDQFGHRVYVY</sequence>
<feature type="chain" id="PRO_5022230016" evidence="2">
    <location>
        <begin position="25"/>
        <end position="160"/>
    </location>
</feature>
<dbReference type="OrthoDB" id="8915684at2"/>
<dbReference type="RefSeq" id="WP_145893318.1">
    <property type="nucleotide sequence ID" value="NZ_VOBQ01000009.1"/>
</dbReference>
<evidence type="ECO:0000256" key="1">
    <source>
        <dbReference type="SAM" id="MobiDB-lite"/>
    </source>
</evidence>
<keyword evidence="2" id="KW-0732">Signal</keyword>
<evidence type="ECO:0000313" key="3">
    <source>
        <dbReference type="EMBL" id="TWO71088.1"/>
    </source>
</evidence>
<protein>
    <submittedName>
        <fullName evidence="3">Uncharacterized protein</fullName>
    </submittedName>
</protein>
<evidence type="ECO:0000256" key="2">
    <source>
        <dbReference type="SAM" id="SignalP"/>
    </source>
</evidence>